<evidence type="ECO:0000313" key="1">
    <source>
        <dbReference type="EMBL" id="GAA0879940.1"/>
    </source>
</evidence>
<organism evidence="1 2">
    <name type="scientific">Algoriphagus jejuensis</name>
    <dbReference type="NCBI Taxonomy" id="419934"/>
    <lineage>
        <taxon>Bacteria</taxon>
        <taxon>Pseudomonadati</taxon>
        <taxon>Bacteroidota</taxon>
        <taxon>Cytophagia</taxon>
        <taxon>Cytophagales</taxon>
        <taxon>Cyclobacteriaceae</taxon>
        <taxon>Algoriphagus</taxon>
    </lineage>
</organism>
<dbReference type="InterPro" id="IPR034660">
    <property type="entry name" value="DinB/YfiT-like"/>
</dbReference>
<keyword evidence="2" id="KW-1185">Reference proteome</keyword>
<accession>A0ABN1N2S3</accession>
<dbReference type="EMBL" id="BAAAFI010000037">
    <property type="protein sequence ID" value="GAA0879940.1"/>
    <property type="molecule type" value="Genomic_DNA"/>
</dbReference>
<gene>
    <name evidence="1" type="ORF">GCM10009119_29100</name>
</gene>
<proteinExistence type="predicted"/>
<reference evidence="1 2" key="1">
    <citation type="journal article" date="2019" name="Int. J. Syst. Evol. Microbiol.">
        <title>The Global Catalogue of Microorganisms (GCM) 10K type strain sequencing project: providing services to taxonomists for standard genome sequencing and annotation.</title>
        <authorList>
            <consortium name="The Broad Institute Genomics Platform"/>
            <consortium name="The Broad Institute Genome Sequencing Center for Infectious Disease"/>
            <person name="Wu L."/>
            <person name="Ma J."/>
        </authorList>
    </citation>
    <scope>NUCLEOTIDE SEQUENCE [LARGE SCALE GENOMIC DNA]</scope>
    <source>
        <strain evidence="1 2">JCM 16112</strain>
    </source>
</reference>
<dbReference type="Gene3D" id="1.20.120.450">
    <property type="entry name" value="dinb family like domain"/>
    <property type="match status" value="1"/>
</dbReference>
<dbReference type="Proteomes" id="UP001500469">
    <property type="component" value="Unassembled WGS sequence"/>
</dbReference>
<protein>
    <recommendedName>
        <fullName evidence="3">DinB family protein</fullName>
    </recommendedName>
</protein>
<dbReference type="SUPFAM" id="SSF109854">
    <property type="entry name" value="DinB/YfiT-like putative metalloenzymes"/>
    <property type="match status" value="1"/>
</dbReference>
<sequence length="99" mass="11004">MITYAKGESSHKRQFDYLKTEGVPDASLTTEILLENLDVEIATYLAFASQIDPDSLTDFRGVERAQLPSSVGGLLFHAAEHTQRHFGQLLVTVRILLSN</sequence>
<comment type="caution">
    <text evidence="1">The sequence shown here is derived from an EMBL/GenBank/DDBJ whole genome shotgun (WGS) entry which is preliminary data.</text>
</comment>
<evidence type="ECO:0000313" key="2">
    <source>
        <dbReference type="Proteomes" id="UP001500469"/>
    </source>
</evidence>
<name>A0ABN1N2S3_9BACT</name>
<evidence type="ECO:0008006" key="3">
    <source>
        <dbReference type="Google" id="ProtNLM"/>
    </source>
</evidence>